<name>A0A8T0GL25_CERPU</name>
<sequence>MTVPSPSTTSDRISRSVVVAATVVIQGDTFEMEPTSGPWFPPATETNTPRLAALKAAMAMLFSKRSSMPVSVTVGAMETDRISTPSCTAWSKAWMMSESEPWVPGTEGFFHRTLYTAIRARGAMPLAVPLACRKPLAR</sequence>
<accession>A0A8T0GL25</accession>
<comment type="caution">
    <text evidence="1">The sequence shown here is derived from an EMBL/GenBank/DDBJ whole genome shotgun (WGS) entry which is preliminary data.</text>
</comment>
<proteinExistence type="predicted"/>
<dbReference type="AlphaFoldDB" id="A0A8T0GL25"/>
<dbReference type="EMBL" id="CM026432">
    <property type="protein sequence ID" value="KAG0557762.1"/>
    <property type="molecule type" value="Genomic_DNA"/>
</dbReference>
<protein>
    <submittedName>
        <fullName evidence="1">Uncharacterized protein</fullName>
    </submittedName>
</protein>
<dbReference type="Proteomes" id="UP000822688">
    <property type="component" value="Chromosome 11"/>
</dbReference>
<evidence type="ECO:0000313" key="2">
    <source>
        <dbReference type="Proteomes" id="UP000822688"/>
    </source>
</evidence>
<keyword evidence="2" id="KW-1185">Reference proteome</keyword>
<gene>
    <name evidence="1" type="ORF">KC19_11G155400</name>
</gene>
<organism evidence="1 2">
    <name type="scientific">Ceratodon purpureus</name>
    <name type="common">Fire moss</name>
    <name type="synonym">Dicranum purpureum</name>
    <dbReference type="NCBI Taxonomy" id="3225"/>
    <lineage>
        <taxon>Eukaryota</taxon>
        <taxon>Viridiplantae</taxon>
        <taxon>Streptophyta</taxon>
        <taxon>Embryophyta</taxon>
        <taxon>Bryophyta</taxon>
        <taxon>Bryophytina</taxon>
        <taxon>Bryopsida</taxon>
        <taxon>Dicranidae</taxon>
        <taxon>Pseudoditrichales</taxon>
        <taxon>Ditrichaceae</taxon>
        <taxon>Ceratodon</taxon>
    </lineage>
</organism>
<evidence type="ECO:0000313" key="1">
    <source>
        <dbReference type="EMBL" id="KAG0557762.1"/>
    </source>
</evidence>
<reference evidence="1 2" key="1">
    <citation type="submission" date="2020-06" db="EMBL/GenBank/DDBJ databases">
        <title>WGS assembly of Ceratodon purpureus strain R40.</title>
        <authorList>
            <person name="Carey S.B."/>
            <person name="Jenkins J."/>
            <person name="Shu S."/>
            <person name="Lovell J.T."/>
            <person name="Sreedasyam A."/>
            <person name="Maumus F."/>
            <person name="Tiley G.P."/>
            <person name="Fernandez-Pozo N."/>
            <person name="Barry K."/>
            <person name="Chen C."/>
            <person name="Wang M."/>
            <person name="Lipzen A."/>
            <person name="Daum C."/>
            <person name="Saski C.A."/>
            <person name="Payton A.C."/>
            <person name="Mcbreen J.C."/>
            <person name="Conrad R.E."/>
            <person name="Kollar L.M."/>
            <person name="Olsson S."/>
            <person name="Huttunen S."/>
            <person name="Landis J.B."/>
            <person name="Wickett N.J."/>
            <person name="Johnson M.G."/>
            <person name="Rensing S.A."/>
            <person name="Grimwood J."/>
            <person name="Schmutz J."/>
            <person name="Mcdaniel S.F."/>
        </authorList>
    </citation>
    <scope>NUCLEOTIDE SEQUENCE [LARGE SCALE GENOMIC DNA]</scope>
    <source>
        <strain evidence="1 2">R40</strain>
    </source>
</reference>